<name>A0ABP6KZW8_9ACTN</name>
<feature type="transmembrane region" description="Helical" evidence="2">
    <location>
        <begin position="238"/>
        <end position="256"/>
    </location>
</feature>
<feature type="transmembrane region" description="Helical" evidence="2">
    <location>
        <begin position="59"/>
        <end position="86"/>
    </location>
</feature>
<evidence type="ECO:0000313" key="3">
    <source>
        <dbReference type="EMBL" id="GAA3028340.1"/>
    </source>
</evidence>
<keyword evidence="2" id="KW-1133">Transmembrane helix</keyword>
<dbReference type="RefSeq" id="WP_290706700.1">
    <property type="nucleotide sequence ID" value="NZ_BAAAVS010000014.1"/>
</dbReference>
<comment type="caution">
    <text evidence="3">The sequence shown here is derived from an EMBL/GenBank/DDBJ whole genome shotgun (WGS) entry which is preliminary data.</text>
</comment>
<proteinExistence type="predicted"/>
<sequence>MTQPLPSDETSHRSDAYPVHVGASPPQPVSSAVHADPNGVPFNIGAAFTWALSKFSSNAVGLVGGAVVHTLLQAVGPAVAIGGAFALSQRTTTIGRAGVEVVEVSLTPGSIVAIVLGVLVALALLAYSLSAYIGGVVDIANGALTSIGSFFTPRRYGSVVAATLILLVAVAIGSIVIVGGVIVVFLFWFTIPIIVDRGVGPLVAMKASAALVRANLGESLVTALLLGMVWIVGNSVCGLFIIVTGPIVTLIALFALRRLADETIAP</sequence>
<evidence type="ECO:0000313" key="4">
    <source>
        <dbReference type="Proteomes" id="UP001501035"/>
    </source>
</evidence>
<dbReference type="Proteomes" id="UP001501035">
    <property type="component" value="Unassembled WGS sequence"/>
</dbReference>
<dbReference type="EMBL" id="BAAAVS010000014">
    <property type="protein sequence ID" value="GAA3028340.1"/>
    <property type="molecule type" value="Genomic_DNA"/>
</dbReference>
<feature type="transmembrane region" description="Helical" evidence="2">
    <location>
        <begin position="132"/>
        <end position="152"/>
    </location>
</feature>
<feature type="region of interest" description="Disordered" evidence="1">
    <location>
        <begin position="1"/>
        <end position="32"/>
    </location>
</feature>
<feature type="transmembrane region" description="Helical" evidence="2">
    <location>
        <begin position="210"/>
        <end position="232"/>
    </location>
</feature>
<keyword evidence="4" id="KW-1185">Reference proteome</keyword>
<reference evidence="4" key="1">
    <citation type="journal article" date="2019" name="Int. J. Syst. Evol. Microbiol.">
        <title>The Global Catalogue of Microorganisms (GCM) 10K type strain sequencing project: providing services to taxonomists for standard genome sequencing and annotation.</title>
        <authorList>
            <consortium name="The Broad Institute Genomics Platform"/>
            <consortium name="The Broad Institute Genome Sequencing Center for Infectious Disease"/>
            <person name="Wu L."/>
            <person name="Ma J."/>
        </authorList>
    </citation>
    <scope>NUCLEOTIDE SEQUENCE [LARGE SCALE GENOMIC DNA]</scope>
    <source>
        <strain evidence="4">JCM 14234</strain>
    </source>
</reference>
<protein>
    <recommendedName>
        <fullName evidence="5">Integral membrane protein</fullName>
    </recommendedName>
</protein>
<keyword evidence="2" id="KW-0472">Membrane</keyword>
<feature type="transmembrane region" description="Helical" evidence="2">
    <location>
        <begin position="106"/>
        <end position="125"/>
    </location>
</feature>
<organism evidence="3 4">
    <name type="scientific">Gordonia defluvii</name>
    <dbReference type="NCBI Taxonomy" id="283718"/>
    <lineage>
        <taxon>Bacteria</taxon>
        <taxon>Bacillati</taxon>
        <taxon>Actinomycetota</taxon>
        <taxon>Actinomycetes</taxon>
        <taxon>Mycobacteriales</taxon>
        <taxon>Gordoniaceae</taxon>
        <taxon>Gordonia</taxon>
    </lineage>
</organism>
<accession>A0ABP6KZW8</accession>
<keyword evidence="2" id="KW-0812">Transmembrane</keyword>
<gene>
    <name evidence="3" type="ORF">GCM10010528_07590</name>
</gene>
<feature type="transmembrane region" description="Helical" evidence="2">
    <location>
        <begin position="164"/>
        <end position="189"/>
    </location>
</feature>
<evidence type="ECO:0008006" key="5">
    <source>
        <dbReference type="Google" id="ProtNLM"/>
    </source>
</evidence>
<evidence type="ECO:0000256" key="1">
    <source>
        <dbReference type="SAM" id="MobiDB-lite"/>
    </source>
</evidence>
<evidence type="ECO:0000256" key="2">
    <source>
        <dbReference type="SAM" id="Phobius"/>
    </source>
</evidence>